<name>A0A9P6QP35_9FUNG</name>
<feature type="region of interest" description="Disordered" evidence="1">
    <location>
        <begin position="53"/>
        <end position="100"/>
    </location>
</feature>
<accession>A0A9P6QP35</accession>
<evidence type="ECO:0000313" key="2">
    <source>
        <dbReference type="EMBL" id="KAG0289674.1"/>
    </source>
</evidence>
<dbReference type="AlphaFoldDB" id="A0A9P6QP35"/>
<comment type="caution">
    <text evidence="2">The sequence shown here is derived from an EMBL/GenBank/DDBJ whole genome shotgun (WGS) entry which is preliminary data.</text>
</comment>
<dbReference type="OrthoDB" id="412814at2759"/>
<proteinExistence type="predicted"/>
<sequence>MNDLEQELFGSSDSDSDLELDMGINSHQSGDRIDLDDNCTDFDPIFQSIMNSHEEQEQQQPPPHHPHSHSLHDPGATLKDTLMPTFPITANNSRSPTPKHLPHERVEGLCLHTNILSDKDQARLMAQITEKNFFKAGQQNQAMCFGQRDLVWLNWLIHGRLFSDSVEDGE</sequence>
<reference evidence="2" key="1">
    <citation type="journal article" date="2020" name="Fungal Divers.">
        <title>Resolving the Mortierellaceae phylogeny through synthesis of multi-gene phylogenetics and phylogenomics.</title>
        <authorList>
            <person name="Vandepol N."/>
            <person name="Liber J."/>
            <person name="Desiro A."/>
            <person name="Na H."/>
            <person name="Kennedy M."/>
            <person name="Barry K."/>
            <person name="Grigoriev I.V."/>
            <person name="Miller A.N."/>
            <person name="O'Donnell K."/>
            <person name="Stajich J.E."/>
            <person name="Bonito G."/>
        </authorList>
    </citation>
    <scope>NUCLEOTIDE SEQUENCE</scope>
    <source>
        <strain evidence="2">NVP60</strain>
    </source>
</reference>
<keyword evidence="3" id="KW-1185">Reference proteome</keyword>
<feature type="non-terminal residue" evidence="2">
    <location>
        <position position="170"/>
    </location>
</feature>
<evidence type="ECO:0000256" key="1">
    <source>
        <dbReference type="SAM" id="MobiDB-lite"/>
    </source>
</evidence>
<organism evidence="2 3">
    <name type="scientific">Linnemannia gamsii</name>
    <dbReference type="NCBI Taxonomy" id="64522"/>
    <lineage>
        <taxon>Eukaryota</taxon>
        <taxon>Fungi</taxon>
        <taxon>Fungi incertae sedis</taxon>
        <taxon>Mucoromycota</taxon>
        <taxon>Mortierellomycotina</taxon>
        <taxon>Mortierellomycetes</taxon>
        <taxon>Mortierellales</taxon>
        <taxon>Mortierellaceae</taxon>
        <taxon>Linnemannia</taxon>
    </lineage>
</organism>
<protein>
    <submittedName>
        <fullName evidence="2">Uncharacterized protein</fullName>
    </submittedName>
</protein>
<dbReference type="Proteomes" id="UP000823405">
    <property type="component" value="Unassembled WGS sequence"/>
</dbReference>
<feature type="region of interest" description="Disordered" evidence="1">
    <location>
        <begin position="1"/>
        <end position="38"/>
    </location>
</feature>
<evidence type="ECO:0000313" key="3">
    <source>
        <dbReference type="Proteomes" id="UP000823405"/>
    </source>
</evidence>
<dbReference type="EMBL" id="JAAAIN010002840">
    <property type="protein sequence ID" value="KAG0289674.1"/>
    <property type="molecule type" value="Genomic_DNA"/>
</dbReference>
<gene>
    <name evidence="2" type="ORF">BGZ97_006418</name>
</gene>